<dbReference type="Proteomes" id="UP000557392">
    <property type="component" value="Unassembled WGS sequence"/>
</dbReference>
<dbReference type="EMBL" id="JACIEH010000004">
    <property type="protein sequence ID" value="MBB4100970.1"/>
    <property type="molecule type" value="Genomic_DNA"/>
</dbReference>
<keyword evidence="2" id="KW-1185">Reference proteome</keyword>
<evidence type="ECO:0000313" key="1">
    <source>
        <dbReference type="EMBL" id="MBB4100970.1"/>
    </source>
</evidence>
<name>A0A7W6JYV8_9SPHN</name>
<dbReference type="RefSeq" id="WP_184000318.1">
    <property type="nucleotide sequence ID" value="NZ_JACIEH010000004.1"/>
</dbReference>
<gene>
    <name evidence="1" type="ORF">GGR46_004559</name>
</gene>
<organism evidence="1 2">
    <name type="scientific">Sphingomonas kyeonggiensis</name>
    <dbReference type="NCBI Taxonomy" id="1268553"/>
    <lineage>
        <taxon>Bacteria</taxon>
        <taxon>Pseudomonadati</taxon>
        <taxon>Pseudomonadota</taxon>
        <taxon>Alphaproteobacteria</taxon>
        <taxon>Sphingomonadales</taxon>
        <taxon>Sphingomonadaceae</taxon>
        <taxon>Sphingomonas</taxon>
    </lineage>
</organism>
<evidence type="ECO:0000313" key="2">
    <source>
        <dbReference type="Proteomes" id="UP000557392"/>
    </source>
</evidence>
<reference evidence="1 2" key="1">
    <citation type="submission" date="2020-08" db="EMBL/GenBank/DDBJ databases">
        <title>Genomic Encyclopedia of Type Strains, Phase IV (KMG-IV): sequencing the most valuable type-strain genomes for metagenomic binning, comparative biology and taxonomic classification.</title>
        <authorList>
            <person name="Goeker M."/>
        </authorList>
    </citation>
    <scope>NUCLEOTIDE SEQUENCE [LARGE SCALE GENOMIC DNA]</scope>
    <source>
        <strain evidence="1 2">DSM 101806</strain>
    </source>
</reference>
<proteinExistence type="predicted"/>
<accession>A0A7W6JYV8</accession>
<comment type="caution">
    <text evidence="1">The sequence shown here is derived from an EMBL/GenBank/DDBJ whole genome shotgun (WGS) entry which is preliminary data.</text>
</comment>
<dbReference type="AlphaFoldDB" id="A0A7W6JYV8"/>
<protein>
    <submittedName>
        <fullName evidence="1">Uncharacterized protein</fullName>
    </submittedName>
</protein>
<sequence>MRCYYVLVHGVLDWHVAGPDQDGHPRPRGFYCHRYVPASDAERAIRAAFGRVRRNFERRFDWLTDQHASLRLEVEEMAVVPLYNLLRRRNPGHAFYTQD</sequence>